<dbReference type="Proteomes" id="UP001223520">
    <property type="component" value="Chromosome"/>
</dbReference>
<evidence type="ECO:0000313" key="2">
    <source>
        <dbReference type="Proteomes" id="UP001223520"/>
    </source>
</evidence>
<dbReference type="KEGG" id="hbq:QI031_16140"/>
<reference evidence="1 2" key="1">
    <citation type="journal article" date="2023" name="Limnol Oceanogr Lett">
        <title>Environmental adaptations by the intertidal Antarctic cyanobacterium Halotia branconii CENA392 as revealed using long-read genome sequencing.</title>
        <authorList>
            <person name="Dextro R.B."/>
            <person name="Delbaje E."/>
            <person name="Freitas P.N.N."/>
            <person name="Geraldes V."/>
            <person name="Pinto E."/>
            <person name="Long P.F."/>
            <person name="Fiore M.F."/>
        </authorList>
    </citation>
    <scope>NUCLEOTIDE SEQUENCE [LARGE SCALE GENOMIC DNA]</scope>
    <source>
        <strain evidence="1 2">CENA392</strain>
    </source>
</reference>
<gene>
    <name evidence="1" type="ORF">QI031_16140</name>
</gene>
<proteinExistence type="predicted"/>
<dbReference type="AlphaFoldDB" id="A0AAJ6P7A1"/>
<protein>
    <submittedName>
        <fullName evidence="1">Transposase</fullName>
    </submittedName>
</protein>
<keyword evidence="2" id="KW-1185">Reference proteome</keyword>
<dbReference type="RefSeq" id="WP_281480682.1">
    <property type="nucleotide sequence ID" value="NZ_CP124543.1"/>
</dbReference>
<dbReference type="EMBL" id="CP124543">
    <property type="protein sequence ID" value="WGV23356.1"/>
    <property type="molecule type" value="Genomic_DNA"/>
</dbReference>
<evidence type="ECO:0000313" key="1">
    <source>
        <dbReference type="EMBL" id="WGV23356.1"/>
    </source>
</evidence>
<organism evidence="1 2">
    <name type="scientific">Halotia branconii CENA392</name>
    <dbReference type="NCBI Taxonomy" id="1539056"/>
    <lineage>
        <taxon>Bacteria</taxon>
        <taxon>Bacillati</taxon>
        <taxon>Cyanobacteriota</taxon>
        <taxon>Cyanophyceae</taxon>
        <taxon>Nostocales</taxon>
        <taxon>Nodulariaceae</taxon>
        <taxon>Halotia</taxon>
    </lineage>
</organism>
<sequence>MTIELKTLGIDVSKSSVTIHILSCYPKGGLKAYWEKTRNKSSSLYPVFYSNPDPKKKQKNAFDFANFLKEHKPNIAILEPTGNHYSRLWSKIIESLEIKILWVGHIELRRYRGGKNLPNKSDAADALAMAAYALDLEHHTETGELNLKYFLMHRPEQIDRLRELCQQLEHLNRVQNPIINYARQLLAWQFPEVAHVKSRSTKVGNVPPLWGWLTERQMEVSPQAWKMMNNKYELSAAKHYGISIDPILRQHADWLCDIGLTEQRLETEIKTLVESECFQLYNQIFSQFGFGLRVRARLLSRIYPFEAFLVNGKPLIEYEIREVKRVEKIRRDSRTIVKRSPGDVKRVKRNRSRDAFKMRLGMGTILEQSGDELAEVTSGSALCRKSFWQYVLCQVETEKLPDSDTAAAMLKYRTKLKDFTDESGRQLLNGKHLQSKLMAKVANLLFNLFVDAIAKTRS</sequence>
<name>A0AAJ6P7A1_9CYAN</name>
<accession>A0AAJ6P7A1</accession>